<evidence type="ECO:0000256" key="1">
    <source>
        <dbReference type="ARBA" id="ARBA00012528"/>
    </source>
</evidence>
<keyword evidence="3" id="KW-0472">Membrane</keyword>
<dbReference type="SUPFAM" id="SSF55073">
    <property type="entry name" value="Nucleotide cyclase"/>
    <property type="match status" value="1"/>
</dbReference>
<dbReference type="SMART" id="SM00267">
    <property type="entry name" value="GGDEF"/>
    <property type="match status" value="1"/>
</dbReference>
<dbReference type="GO" id="GO:0052621">
    <property type="term" value="F:diguanylate cyclase activity"/>
    <property type="evidence" value="ECO:0007669"/>
    <property type="project" value="UniProtKB-EC"/>
</dbReference>
<dbReference type="PANTHER" id="PTHR45138">
    <property type="entry name" value="REGULATORY COMPONENTS OF SENSORY TRANSDUCTION SYSTEM"/>
    <property type="match status" value="1"/>
</dbReference>
<dbReference type="NCBIfam" id="TIGR00254">
    <property type="entry name" value="GGDEF"/>
    <property type="match status" value="1"/>
</dbReference>
<dbReference type="InterPro" id="IPR050469">
    <property type="entry name" value="Diguanylate_Cyclase"/>
</dbReference>
<keyword evidence="3" id="KW-1133">Transmembrane helix</keyword>
<feature type="transmembrane region" description="Helical" evidence="3">
    <location>
        <begin position="6"/>
        <end position="28"/>
    </location>
</feature>
<sequence>MGMDSDTLFFAAGICATALALTMLSVWLQNRMDRFLIGWFIGMVLLGCGVVIYSTIPFEFTAVTASGFALQTAGFIAVYAAAKLFVGKRMNWPATAALFVCLSVPVSGLIVMGFEGIGIALYNLIAAGLIVLTARLYWNARREAPTSITGVTALYLLTALSFMACAAVLVLDGKWSLDHRPDNWAENLNAIMAIAGITGIGALSLGLNQSRVARRHRIEARTDPLTGTLNRRALLDSLKMDHLQPGDAVIVFDLDNFKSINDQYGHHAGDRILCQFAHELRSILRRGDLAARMGGEEFVVVIRQASVPSSIAIAERVRSAFAANQIQTDQGPVPATASAGIAIMLPSDDGFESVFRRADSALYRAKNNGRNRVVTELQVVA</sequence>
<feature type="transmembrane region" description="Helical" evidence="3">
    <location>
        <begin position="35"/>
        <end position="56"/>
    </location>
</feature>
<dbReference type="RefSeq" id="WP_183826562.1">
    <property type="nucleotide sequence ID" value="NZ_JACHEU010000001.1"/>
</dbReference>
<dbReference type="EC" id="2.7.7.65" evidence="1"/>
<dbReference type="Pfam" id="PF00990">
    <property type="entry name" value="GGDEF"/>
    <property type="match status" value="1"/>
</dbReference>
<feature type="transmembrane region" description="Helical" evidence="3">
    <location>
        <begin position="190"/>
        <end position="207"/>
    </location>
</feature>
<accession>A0A7W9VT93</accession>
<feature type="domain" description="GGDEF" evidence="4">
    <location>
        <begin position="245"/>
        <end position="378"/>
    </location>
</feature>
<feature type="transmembrane region" description="Helical" evidence="3">
    <location>
        <begin position="94"/>
        <end position="114"/>
    </location>
</feature>
<feature type="transmembrane region" description="Helical" evidence="3">
    <location>
        <begin position="150"/>
        <end position="170"/>
    </location>
</feature>
<dbReference type="PROSITE" id="PS50887">
    <property type="entry name" value="GGDEF"/>
    <property type="match status" value="1"/>
</dbReference>
<evidence type="ECO:0000256" key="2">
    <source>
        <dbReference type="ARBA" id="ARBA00034247"/>
    </source>
</evidence>
<keyword evidence="3" id="KW-0812">Transmembrane</keyword>
<proteinExistence type="predicted"/>
<dbReference type="FunFam" id="3.30.70.270:FF:000001">
    <property type="entry name" value="Diguanylate cyclase domain protein"/>
    <property type="match status" value="1"/>
</dbReference>
<feature type="transmembrane region" description="Helical" evidence="3">
    <location>
        <begin position="120"/>
        <end position="138"/>
    </location>
</feature>
<feature type="transmembrane region" description="Helical" evidence="3">
    <location>
        <begin position="62"/>
        <end position="82"/>
    </location>
</feature>
<dbReference type="Gene3D" id="3.30.70.270">
    <property type="match status" value="1"/>
</dbReference>
<evidence type="ECO:0000313" key="5">
    <source>
        <dbReference type="EMBL" id="MBB6011554.1"/>
    </source>
</evidence>
<keyword evidence="6" id="KW-1185">Reference proteome</keyword>
<comment type="caution">
    <text evidence="5">The sequence shown here is derived from an EMBL/GenBank/DDBJ whole genome shotgun (WGS) entry which is preliminary data.</text>
</comment>
<dbReference type="CDD" id="cd01949">
    <property type="entry name" value="GGDEF"/>
    <property type="match status" value="1"/>
</dbReference>
<dbReference type="PANTHER" id="PTHR45138:SF9">
    <property type="entry name" value="DIGUANYLATE CYCLASE DGCM-RELATED"/>
    <property type="match status" value="1"/>
</dbReference>
<name>A0A7W9VT93_9HYPH</name>
<reference evidence="5 6" key="1">
    <citation type="submission" date="2020-08" db="EMBL/GenBank/DDBJ databases">
        <title>Genomic Encyclopedia of Type Strains, Phase IV (KMG-IV): sequencing the most valuable type-strain genomes for metagenomic binning, comparative biology and taxonomic classification.</title>
        <authorList>
            <person name="Goeker M."/>
        </authorList>
    </citation>
    <scope>NUCLEOTIDE SEQUENCE [LARGE SCALE GENOMIC DNA]</scope>
    <source>
        <strain evidence="5 6">DSM 11099</strain>
    </source>
</reference>
<dbReference type="Proteomes" id="UP000533306">
    <property type="component" value="Unassembled WGS sequence"/>
</dbReference>
<dbReference type="InterPro" id="IPR029787">
    <property type="entry name" value="Nucleotide_cyclase"/>
</dbReference>
<evidence type="ECO:0000313" key="6">
    <source>
        <dbReference type="Proteomes" id="UP000533306"/>
    </source>
</evidence>
<dbReference type="EMBL" id="JACHEU010000001">
    <property type="protein sequence ID" value="MBB6011554.1"/>
    <property type="molecule type" value="Genomic_DNA"/>
</dbReference>
<dbReference type="AlphaFoldDB" id="A0A7W9VT93"/>
<comment type="catalytic activity">
    <reaction evidence="2">
        <text>2 GTP = 3',3'-c-di-GMP + 2 diphosphate</text>
        <dbReference type="Rhea" id="RHEA:24898"/>
        <dbReference type="ChEBI" id="CHEBI:33019"/>
        <dbReference type="ChEBI" id="CHEBI:37565"/>
        <dbReference type="ChEBI" id="CHEBI:58805"/>
        <dbReference type="EC" id="2.7.7.65"/>
    </reaction>
</comment>
<evidence type="ECO:0000259" key="4">
    <source>
        <dbReference type="PROSITE" id="PS50887"/>
    </source>
</evidence>
<evidence type="ECO:0000256" key="3">
    <source>
        <dbReference type="SAM" id="Phobius"/>
    </source>
</evidence>
<organism evidence="5 6">
    <name type="scientific">Aquamicrobium lusatiense</name>
    <dbReference type="NCBI Taxonomy" id="89772"/>
    <lineage>
        <taxon>Bacteria</taxon>
        <taxon>Pseudomonadati</taxon>
        <taxon>Pseudomonadota</taxon>
        <taxon>Alphaproteobacteria</taxon>
        <taxon>Hyphomicrobiales</taxon>
        <taxon>Phyllobacteriaceae</taxon>
        <taxon>Aquamicrobium</taxon>
    </lineage>
</organism>
<dbReference type="InterPro" id="IPR043128">
    <property type="entry name" value="Rev_trsase/Diguanyl_cyclase"/>
</dbReference>
<dbReference type="InterPro" id="IPR000160">
    <property type="entry name" value="GGDEF_dom"/>
</dbReference>
<protein>
    <recommendedName>
        <fullName evidence="1">diguanylate cyclase</fullName>
        <ecNumber evidence="1">2.7.7.65</ecNumber>
    </recommendedName>
</protein>
<gene>
    <name evidence="5" type="ORF">HNR59_000899</name>
</gene>